<dbReference type="InterPro" id="IPR032466">
    <property type="entry name" value="Metal_Hydrolase"/>
</dbReference>
<evidence type="ECO:0000256" key="5">
    <source>
        <dbReference type="PIRSR" id="PIRSR038994-1"/>
    </source>
</evidence>
<comment type="similarity">
    <text evidence="1 4">Belongs to the metallo-dependent hydrolases superfamily. NagA family.</text>
</comment>
<dbReference type="EMBL" id="JAADJS010000001">
    <property type="protein sequence ID" value="NGX86196.1"/>
    <property type="molecule type" value="Genomic_DNA"/>
</dbReference>
<proteinExistence type="inferred from homology"/>
<feature type="binding site" evidence="6">
    <location>
        <begin position="305"/>
        <end position="307"/>
    </location>
    <ligand>
        <name>substrate</name>
    </ligand>
</feature>
<feature type="binding site" evidence="6">
    <location>
        <position position="246"/>
    </location>
    <ligand>
        <name>substrate</name>
    </ligand>
</feature>
<dbReference type="GO" id="GO:0006046">
    <property type="term" value="P:N-acetylglucosamine catabolic process"/>
    <property type="evidence" value="ECO:0007669"/>
    <property type="project" value="TreeGrafter"/>
</dbReference>
<dbReference type="SUPFAM" id="SSF51556">
    <property type="entry name" value="Metallo-dependent hydrolases"/>
    <property type="match status" value="1"/>
</dbReference>
<dbReference type="Pfam" id="PF01979">
    <property type="entry name" value="Amidohydro_1"/>
    <property type="match status" value="1"/>
</dbReference>
<evidence type="ECO:0000256" key="1">
    <source>
        <dbReference type="ARBA" id="ARBA00010716"/>
    </source>
</evidence>
<evidence type="ECO:0000313" key="9">
    <source>
        <dbReference type="EMBL" id="NGX86196.1"/>
    </source>
</evidence>
<dbReference type="Gene3D" id="3.20.20.140">
    <property type="entry name" value="Metal-dependent hydrolases"/>
    <property type="match status" value="1"/>
</dbReference>
<dbReference type="AlphaFoldDB" id="A0A6M2AZ11"/>
<evidence type="ECO:0000256" key="4">
    <source>
        <dbReference type="PIRNR" id="PIRNR038994"/>
    </source>
</evidence>
<feature type="binding site" evidence="7">
    <location>
        <position position="211"/>
    </location>
    <ligand>
        <name>Zn(2+)</name>
        <dbReference type="ChEBI" id="CHEBI:29105"/>
    </ligand>
</feature>
<dbReference type="GO" id="GO:0046872">
    <property type="term" value="F:metal ion binding"/>
    <property type="evidence" value="ECO:0007669"/>
    <property type="project" value="UniProtKB-KW"/>
</dbReference>
<feature type="active site" description="Proton donor/acceptor" evidence="5">
    <location>
        <position position="268"/>
    </location>
</feature>
<feature type="binding site" evidence="7">
    <location>
        <position position="190"/>
    </location>
    <ligand>
        <name>Zn(2+)</name>
        <dbReference type="ChEBI" id="CHEBI:29105"/>
    </ligand>
</feature>
<organism evidence="9 10">
    <name type="scientific">Rahnella contaminans</name>
    <dbReference type="NCBI Taxonomy" id="2703882"/>
    <lineage>
        <taxon>Bacteria</taxon>
        <taxon>Pseudomonadati</taxon>
        <taxon>Pseudomonadota</taxon>
        <taxon>Gammaproteobacteria</taxon>
        <taxon>Enterobacterales</taxon>
        <taxon>Yersiniaceae</taxon>
        <taxon>Rahnella</taxon>
    </lineage>
</organism>
<dbReference type="PANTHER" id="PTHR11113">
    <property type="entry name" value="N-ACETYLGLUCOSAMINE-6-PHOSPHATE DEACETYLASE"/>
    <property type="match status" value="1"/>
</dbReference>
<keyword evidence="2 7" id="KW-0479">Metal-binding</keyword>
<keyword evidence="3 4" id="KW-0378">Hydrolase</keyword>
<accession>A0A6M2AZ11</accession>
<comment type="cofactor">
    <cofactor evidence="7">
        <name>a divalent metal cation</name>
        <dbReference type="ChEBI" id="CHEBI:60240"/>
    </cofactor>
    <text evidence="7">Binds 1 divalent metal cation per subunit.</text>
</comment>
<evidence type="ECO:0000259" key="8">
    <source>
        <dbReference type="Pfam" id="PF01979"/>
    </source>
</evidence>
<dbReference type="InterPro" id="IPR003764">
    <property type="entry name" value="GlcNAc_6-P_deAcase"/>
</dbReference>
<feature type="binding site" evidence="6">
    <location>
        <begin position="214"/>
        <end position="215"/>
    </location>
    <ligand>
        <name>substrate</name>
    </ligand>
</feature>
<feature type="binding site" evidence="6">
    <location>
        <position position="222"/>
    </location>
    <ligand>
        <name>substrate</name>
    </ligand>
</feature>
<dbReference type="PIRSF" id="PIRSF038994">
    <property type="entry name" value="NagA"/>
    <property type="match status" value="1"/>
</dbReference>
<gene>
    <name evidence="9" type="ORF">GW579_03725</name>
</gene>
<sequence>MSEITLRGRDYRTQQPVEIVAHNGNISQIRPVTGGDNLPLIAPGLVDLQVNGYGGADFNSFPFSVGSVKQVVQALWQQGVTTFMPTVITNGADEITEMVSTLAAACREFPSVGASVAGIHLEGPFLSAQDGPRGAHNQAHIQAPDYALFQRWQTAADGRIRLITLSPEWPNADDFIRQCVADNVVVSIGHTAASAEQIASAVKAGAQMSTHLGNGAHLTLPRHPNYIWEQLAQDDLWCAMIADGEHLPLSVLKTFIRAKNGRALLVSDVTSHAGMPPGHYHSHIGGDVVLSPEGRLSMANNPALLAGSVQGLLYGVNTLLKNGIVPLPEAVQMASVRPASRLNLPVAQGLIPGAPLDAILLREDESHALRLLATYKNGAEVWRVNRLTGGSSVM</sequence>
<protein>
    <submittedName>
        <fullName evidence="9">N-acetylglucosamine-6-phosphate deacetylase</fullName>
    </submittedName>
</protein>
<feature type="binding site" evidence="7">
    <location>
        <position position="122"/>
    </location>
    <ligand>
        <name>Zn(2+)</name>
        <dbReference type="ChEBI" id="CHEBI:29105"/>
    </ligand>
</feature>
<dbReference type="RefSeq" id="WP_165057622.1">
    <property type="nucleotide sequence ID" value="NZ_JAADJS010000001.1"/>
</dbReference>
<reference evidence="9 10" key="1">
    <citation type="submission" date="2020-03" db="EMBL/GenBank/DDBJ databases">
        <title>Rahnella aceri sp. nov., isoated from traditional Jeju Makgeolli.</title>
        <authorList>
            <person name="Kim I.S."/>
            <person name="Jeon D."/>
        </authorList>
    </citation>
    <scope>NUCLEOTIDE SEQUENCE [LARGE SCALE GENOMIC DNA]</scope>
    <source>
        <strain evidence="9 10">Lac-M11</strain>
    </source>
</reference>
<dbReference type="GO" id="GO:0008448">
    <property type="term" value="F:N-acetylglucosamine-6-phosphate deacetylase activity"/>
    <property type="evidence" value="ECO:0007669"/>
    <property type="project" value="InterPro"/>
</dbReference>
<feature type="domain" description="Amidohydrolase-related" evidence="8">
    <location>
        <begin position="41"/>
        <end position="361"/>
    </location>
</feature>
<name>A0A6M2AZ11_9GAMM</name>
<evidence type="ECO:0000256" key="6">
    <source>
        <dbReference type="PIRSR" id="PIRSR038994-2"/>
    </source>
</evidence>
<dbReference type="PANTHER" id="PTHR11113:SF14">
    <property type="entry name" value="N-ACETYLGLUCOSAMINE-6-PHOSPHATE DEACETYLASE"/>
    <property type="match status" value="1"/>
</dbReference>
<evidence type="ECO:0000256" key="7">
    <source>
        <dbReference type="PIRSR" id="PIRSR038994-3"/>
    </source>
</evidence>
<feature type="binding site" evidence="6">
    <location>
        <position position="135"/>
    </location>
    <ligand>
        <name>substrate</name>
    </ligand>
</feature>
<dbReference type="Proteomes" id="UP000476696">
    <property type="component" value="Unassembled WGS sequence"/>
</dbReference>
<keyword evidence="10" id="KW-1185">Reference proteome</keyword>
<evidence type="ECO:0000313" key="10">
    <source>
        <dbReference type="Proteomes" id="UP000476696"/>
    </source>
</evidence>
<dbReference type="InterPro" id="IPR006680">
    <property type="entry name" value="Amidohydro-rel"/>
</dbReference>
<evidence type="ECO:0000256" key="3">
    <source>
        <dbReference type="ARBA" id="ARBA00022801"/>
    </source>
</evidence>
<evidence type="ECO:0000256" key="2">
    <source>
        <dbReference type="ARBA" id="ARBA00022723"/>
    </source>
</evidence>
<keyword evidence="4" id="KW-0119">Carbohydrate metabolism</keyword>
<comment type="caution">
    <text evidence="9">The sequence shown here is derived from an EMBL/GenBank/DDBJ whole genome shotgun (WGS) entry which is preliminary data.</text>
</comment>